<gene>
    <name evidence="2" type="ORF">ZMTM_25070</name>
</gene>
<keyword evidence="1" id="KW-0812">Transmembrane</keyword>
<proteinExistence type="predicted"/>
<dbReference type="EMBL" id="AP024110">
    <property type="protein sequence ID" value="BCM26248.1"/>
    <property type="molecule type" value="Genomic_DNA"/>
</dbReference>
<feature type="transmembrane region" description="Helical" evidence="1">
    <location>
        <begin position="36"/>
        <end position="58"/>
    </location>
</feature>
<keyword evidence="3" id="KW-1185">Reference proteome</keyword>
<accession>A0A8D5K204</accession>
<dbReference type="RefSeq" id="WP_221764259.1">
    <property type="nucleotide sequence ID" value="NZ_AP024110.1"/>
</dbReference>
<name>A0A8D5K204_9PROT</name>
<evidence type="ECO:0000256" key="1">
    <source>
        <dbReference type="SAM" id="Phobius"/>
    </source>
</evidence>
<keyword evidence="1" id="KW-1133">Transmembrane helix</keyword>
<protein>
    <submittedName>
        <fullName evidence="2">Uncharacterized protein</fullName>
    </submittedName>
</protein>
<dbReference type="AlphaFoldDB" id="A0A8D5K204"/>
<evidence type="ECO:0000313" key="3">
    <source>
        <dbReference type="Proteomes" id="UP000826722"/>
    </source>
</evidence>
<dbReference type="KEGG" id="mpau:ZMTM_25070"/>
<sequence>MPKTNVSSDFEVHLHNNEVNANHGNTGWKDGLTLEIFLTVCLIALMTFIFVAITYRLLD</sequence>
<keyword evidence="1" id="KW-0472">Membrane</keyword>
<dbReference type="Proteomes" id="UP000826722">
    <property type="component" value="Chromosome"/>
</dbReference>
<organism evidence="2 3">
    <name type="scientific">Methyloradius palustris</name>
    <dbReference type="NCBI Taxonomy" id="2778876"/>
    <lineage>
        <taxon>Bacteria</taxon>
        <taxon>Pseudomonadati</taxon>
        <taxon>Pseudomonadota</taxon>
        <taxon>Betaproteobacteria</taxon>
        <taxon>Nitrosomonadales</taxon>
        <taxon>Methylophilaceae</taxon>
        <taxon>Methyloradius</taxon>
    </lineage>
</organism>
<evidence type="ECO:0000313" key="2">
    <source>
        <dbReference type="EMBL" id="BCM26248.1"/>
    </source>
</evidence>
<reference evidence="2" key="1">
    <citation type="journal article" date="2021" name="Arch. Microbiol.">
        <title>Methyloradius palustris gen. nov., sp. nov., a methanol-oxidizing bacterium isolated from snow.</title>
        <authorList>
            <person name="Miyadera T."/>
            <person name="Kojima H."/>
            <person name="Fukui M."/>
        </authorList>
    </citation>
    <scope>NUCLEOTIDE SEQUENCE</scope>
    <source>
        <strain evidence="2">Zm11</strain>
    </source>
</reference>